<proteinExistence type="predicted"/>
<protein>
    <submittedName>
        <fullName evidence="2">Uncharacterized protein</fullName>
    </submittedName>
</protein>
<gene>
    <name evidence="2" type="ORF">UPYG_G00281920</name>
</gene>
<evidence type="ECO:0000313" key="3">
    <source>
        <dbReference type="Proteomes" id="UP001557470"/>
    </source>
</evidence>
<dbReference type="EMBL" id="JAGEUA010000009">
    <property type="protein sequence ID" value="KAL0965487.1"/>
    <property type="molecule type" value="Genomic_DNA"/>
</dbReference>
<sequence>MLNDTLTDRHALFSCVCFTDFIWRGTTCEAGIPKLHHICLCERCIQELGSEGHGSPYRHRNSTTPKPHTRNSRGAYTQFFGSSASYERNRRMRNGDSG</sequence>
<evidence type="ECO:0000313" key="2">
    <source>
        <dbReference type="EMBL" id="KAL0965487.1"/>
    </source>
</evidence>
<name>A0ABD0WMJ5_UMBPY</name>
<organism evidence="2 3">
    <name type="scientific">Umbra pygmaea</name>
    <name type="common">Eastern mudminnow</name>
    <dbReference type="NCBI Taxonomy" id="75934"/>
    <lineage>
        <taxon>Eukaryota</taxon>
        <taxon>Metazoa</taxon>
        <taxon>Chordata</taxon>
        <taxon>Craniata</taxon>
        <taxon>Vertebrata</taxon>
        <taxon>Euteleostomi</taxon>
        <taxon>Actinopterygii</taxon>
        <taxon>Neopterygii</taxon>
        <taxon>Teleostei</taxon>
        <taxon>Protacanthopterygii</taxon>
        <taxon>Esociformes</taxon>
        <taxon>Umbridae</taxon>
        <taxon>Umbra</taxon>
    </lineage>
</organism>
<comment type="caution">
    <text evidence="2">The sequence shown here is derived from an EMBL/GenBank/DDBJ whole genome shotgun (WGS) entry which is preliminary data.</text>
</comment>
<dbReference type="Proteomes" id="UP001557470">
    <property type="component" value="Unassembled WGS sequence"/>
</dbReference>
<feature type="region of interest" description="Disordered" evidence="1">
    <location>
        <begin position="50"/>
        <end position="98"/>
    </location>
</feature>
<keyword evidence="3" id="KW-1185">Reference proteome</keyword>
<feature type="compositionally biased region" description="Basic residues" evidence="1">
    <location>
        <begin position="56"/>
        <end position="71"/>
    </location>
</feature>
<reference evidence="2 3" key="1">
    <citation type="submission" date="2024-06" db="EMBL/GenBank/DDBJ databases">
        <authorList>
            <person name="Pan Q."/>
            <person name="Wen M."/>
            <person name="Jouanno E."/>
            <person name="Zahm M."/>
            <person name="Klopp C."/>
            <person name="Cabau C."/>
            <person name="Louis A."/>
            <person name="Berthelot C."/>
            <person name="Parey E."/>
            <person name="Roest Crollius H."/>
            <person name="Montfort J."/>
            <person name="Robinson-Rechavi M."/>
            <person name="Bouchez O."/>
            <person name="Lampietro C."/>
            <person name="Lopez Roques C."/>
            <person name="Donnadieu C."/>
            <person name="Postlethwait J."/>
            <person name="Bobe J."/>
            <person name="Verreycken H."/>
            <person name="Guiguen Y."/>
        </authorList>
    </citation>
    <scope>NUCLEOTIDE SEQUENCE [LARGE SCALE GENOMIC DNA]</scope>
    <source>
        <strain evidence="2">Up_M1</strain>
        <tissue evidence="2">Testis</tissue>
    </source>
</reference>
<dbReference type="AlphaFoldDB" id="A0ABD0WMJ5"/>
<accession>A0ABD0WMJ5</accession>
<feature type="compositionally biased region" description="Polar residues" evidence="1">
    <location>
        <begin position="72"/>
        <end position="86"/>
    </location>
</feature>
<evidence type="ECO:0000256" key="1">
    <source>
        <dbReference type="SAM" id="MobiDB-lite"/>
    </source>
</evidence>